<reference evidence="5 6" key="1">
    <citation type="submission" date="2019-05" db="EMBL/GenBank/DDBJ databases">
        <title>Genome sequences of Thalassotalea litorea 1K03283.</title>
        <authorList>
            <person name="Zhang D."/>
        </authorList>
    </citation>
    <scope>NUCLEOTIDE SEQUENCE [LARGE SCALE GENOMIC DNA]</scope>
    <source>
        <strain evidence="5 6">MCCC 1K03283</strain>
    </source>
</reference>
<comment type="subcellular location">
    <subcellularLocation>
        <location evidence="1">Secreted</location>
    </subcellularLocation>
</comment>
<gene>
    <name evidence="5" type="ORF">FE810_11070</name>
</gene>
<sequence>MTFFKFIHSYLLALFVFAFSFGTAQAAVILVYHHVSSETPASTSLSAEQFKKHLTYLRDNGFTVMALNDLIDSLKAGKTIVDKAVVITFDDGYTDIFEQAHPMLKLFDYPYTLFINPGKVAKNKSGYLTWAQLKAMADDGVLIANHGLHHDSLIKTPEGMSQEQWAAQKIAELQQSEQILADQLGQSWKYFALPYGEYTADIQQKLQDLNYVVFTQQSGAVGLDTDLTAIPRFPASQPYDKIKPLATKLKSLPFDVAASSQRSNTIVDANTPPEQLDKHIKIKVKDFYASQLNCFVSGQGRVDVNWAADKSSFDLQIKAPLDIGRVRANCTAPSIANPGRYYWYSRPWFVKTDDGSWYKD</sequence>
<accession>A0A5R9IJH0</accession>
<dbReference type="EMBL" id="VCBC01000010">
    <property type="protein sequence ID" value="TLU64623.1"/>
    <property type="molecule type" value="Genomic_DNA"/>
</dbReference>
<dbReference type="SUPFAM" id="SSF88713">
    <property type="entry name" value="Glycoside hydrolase/deacetylase"/>
    <property type="match status" value="1"/>
</dbReference>
<evidence type="ECO:0000256" key="1">
    <source>
        <dbReference type="ARBA" id="ARBA00004613"/>
    </source>
</evidence>
<feature type="chain" id="PRO_5024461499" evidence="3">
    <location>
        <begin position="27"/>
        <end position="360"/>
    </location>
</feature>
<feature type="signal peptide" evidence="3">
    <location>
        <begin position="1"/>
        <end position="26"/>
    </location>
</feature>
<keyword evidence="2 3" id="KW-0732">Signal</keyword>
<dbReference type="PANTHER" id="PTHR34216">
    <property type="match status" value="1"/>
</dbReference>
<organism evidence="5 6">
    <name type="scientific">Thalassotalea litorea</name>
    <dbReference type="NCBI Taxonomy" id="2020715"/>
    <lineage>
        <taxon>Bacteria</taxon>
        <taxon>Pseudomonadati</taxon>
        <taxon>Pseudomonadota</taxon>
        <taxon>Gammaproteobacteria</taxon>
        <taxon>Alteromonadales</taxon>
        <taxon>Colwelliaceae</taxon>
        <taxon>Thalassotalea</taxon>
    </lineage>
</organism>
<dbReference type="CDD" id="cd10973">
    <property type="entry name" value="CE4_DAC_u4_5s"/>
    <property type="match status" value="1"/>
</dbReference>
<dbReference type="InterPro" id="IPR051398">
    <property type="entry name" value="Polysacch_Deacetylase"/>
</dbReference>
<evidence type="ECO:0000313" key="6">
    <source>
        <dbReference type="Proteomes" id="UP000307790"/>
    </source>
</evidence>
<dbReference type="GO" id="GO:0016810">
    <property type="term" value="F:hydrolase activity, acting on carbon-nitrogen (but not peptide) bonds"/>
    <property type="evidence" value="ECO:0007669"/>
    <property type="project" value="InterPro"/>
</dbReference>
<keyword evidence="6" id="KW-1185">Reference proteome</keyword>
<dbReference type="AlphaFoldDB" id="A0A5R9IJH0"/>
<dbReference type="GO" id="GO:0005975">
    <property type="term" value="P:carbohydrate metabolic process"/>
    <property type="evidence" value="ECO:0007669"/>
    <property type="project" value="InterPro"/>
</dbReference>
<dbReference type="Gene3D" id="3.20.20.370">
    <property type="entry name" value="Glycoside hydrolase/deacetylase"/>
    <property type="match status" value="1"/>
</dbReference>
<proteinExistence type="predicted"/>
<dbReference type="Proteomes" id="UP000307790">
    <property type="component" value="Unassembled WGS sequence"/>
</dbReference>
<dbReference type="PROSITE" id="PS51677">
    <property type="entry name" value="NODB"/>
    <property type="match status" value="1"/>
</dbReference>
<name>A0A5R9IJH0_9GAMM</name>
<dbReference type="Pfam" id="PF01522">
    <property type="entry name" value="Polysacc_deac_1"/>
    <property type="match status" value="1"/>
</dbReference>
<dbReference type="InterPro" id="IPR011330">
    <property type="entry name" value="Glyco_hydro/deAcase_b/a-brl"/>
</dbReference>
<evidence type="ECO:0000256" key="2">
    <source>
        <dbReference type="ARBA" id="ARBA00022729"/>
    </source>
</evidence>
<dbReference type="RefSeq" id="WP_138320121.1">
    <property type="nucleotide sequence ID" value="NZ_VCBC01000010.1"/>
</dbReference>
<comment type="caution">
    <text evidence="5">The sequence shown here is derived from an EMBL/GenBank/DDBJ whole genome shotgun (WGS) entry which is preliminary data.</text>
</comment>
<protein>
    <submittedName>
        <fullName evidence="5">Polysaccharide deacetylase</fullName>
    </submittedName>
</protein>
<dbReference type="GO" id="GO:0005576">
    <property type="term" value="C:extracellular region"/>
    <property type="evidence" value="ECO:0007669"/>
    <property type="project" value="UniProtKB-SubCell"/>
</dbReference>
<evidence type="ECO:0000259" key="4">
    <source>
        <dbReference type="PROSITE" id="PS51677"/>
    </source>
</evidence>
<dbReference type="InterPro" id="IPR002509">
    <property type="entry name" value="NODB_dom"/>
</dbReference>
<evidence type="ECO:0000313" key="5">
    <source>
        <dbReference type="EMBL" id="TLU64623.1"/>
    </source>
</evidence>
<dbReference type="OrthoDB" id="9814639at2"/>
<evidence type="ECO:0000256" key="3">
    <source>
        <dbReference type="SAM" id="SignalP"/>
    </source>
</evidence>
<dbReference type="PANTHER" id="PTHR34216:SF3">
    <property type="entry name" value="POLY-BETA-1,6-N-ACETYL-D-GLUCOSAMINE N-DEACETYLASE"/>
    <property type="match status" value="1"/>
</dbReference>
<feature type="domain" description="NodB homology" evidence="4">
    <location>
        <begin position="83"/>
        <end position="291"/>
    </location>
</feature>